<evidence type="ECO:0000256" key="1">
    <source>
        <dbReference type="SAM" id="MobiDB-lite"/>
    </source>
</evidence>
<keyword evidence="4" id="KW-1185">Reference proteome</keyword>
<dbReference type="Proteomes" id="UP000253495">
    <property type="component" value="Unassembled WGS sequence"/>
</dbReference>
<evidence type="ECO:0000313" key="3">
    <source>
        <dbReference type="EMBL" id="RCW41033.1"/>
    </source>
</evidence>
<organism evidence="3 4">
    <name type="scientific">Halopolyspora algeriensis</name>
    <dbReference type="NCBI Taxonomy" id="1500506"/>
    <lineage>
        <taxon>Bacteria</taxon>
        <taxon>Bacillati</taxon>
        <taxon>Actinomycetota</taxon>
        <taxon>Actinomycetes</taxon>
        <taxon>Actinomycetes incertae sedis</taxon>
        <taxon>Halopolyspora</taxon>
    </lineage>
</organism>
<feature type="transmembrane region" description="Helical" evidence="2">
    <location>
        <begin position="208"/>
        <end position="227"/>
    </location>
</feature>
<feature type="transmembrane region" description="Helical" evidence="2">
    <location>
        <begin position="99"/>
        <end position="119"/>
    </location>
</feature>
<evidence type="ECO:0000313" key="4">
    <source>
        <dbReference type="Proteomes" id="UP000253495"/>
    </source>
</evidence>
<sequence>MHGDMAAMSMPLLPMWLRIVWVVALCGVIVTHVGHAVAMPGQRRWWHIGHTAMAAGMALMYLLPRMQHPALYQAGLVLFVFIMVAEAAATAVFRRREGMLNPLWLLSAVDMFAMAYMLLAPAARPVWLTWVLVAYLGGQVLGWAFGVWDRLPVFARRIPAPAPAAAGGPPTAVERTQQHEHAVTPLADDPAPETASGPVVGLTAHSTVAVRVTLAVMAAGMAYMLAIM</sequence>
<keyword evidence="2" id="KW-0812">Transmembrane</keyword>
<dbReference type="RefSeq" id="WP_246195630.1">
    <property type="nucleotide sequence ID" value="NZ_QPJC01000009.1"/>
</dbReference>
<dbReference type="InterPro" id="IPR033458">
    <property type="entry name" value="DUF5134"/>
</dbReference>
<feature type="transmembrane region" description="Helical" evidence="2">
    <location>
        <begin position="46"/>
        <end position="63"/>
    </location>
</feature>
<feature type="region of interest" description="Disordered" evidence="1">
    <location>
        <begin position="163"/>
        <end position="195"/>
    </location>
</feature>
<keyword evidence="2" id="KW-0472">Membrane</keyword>
<evidence type="ECO:0000256" key="2">
    <source>
        <dbReference type="SAM" id="Phobius"/>
    </source>
</evidence>
<dbReference type="Pfam" id="PF17197">
    <property type="entry name" value="DUF5134"/>
    <property type="match status" value="1"/>
</dbReference>
<dbReference type="EMBL" id="QPJC01000009">
    <property type="protein sequence ID" value="RCW41033.1"/>
    <property type="molecule type" value="Genomic_DNA"/>
</dbReference>
<keyword evidence="2" id="KW-1133">Transmembrane helix</keyword>
<proteinExistence type="predicted"/>
<accession>A0A368VMV6</accession>
<reference evidence="3 4" key="1">
    <citation type="submission" date="2018-07" db="EMBL/GenBank/DDBJ databases">
        <title>Genomic Encyclopedia of Type Strains, Phase III (KMG-III): the genomes of soil and plant-associated and newly described type strains.</title>
        <authorList>
            <person name="Whitman W."/>
        </authorList>
    </citation>
    <scope>NUCLEOTIDE SEQUENCE [LARGE SCALE GENOMIC DNA]</scope>
    <source>
        <strain evidence="3 4">CECT 8575</strain>
    </source>
</reference>
<feature type="transmembrane region" description="Helical" evidence="2">
    <location>
        <begin position="126"/>
        <end position="148"/>
    </location>
</feature>
<gene>
    <name evidence="3" type="ORF">DFQ14_109110</name>
</gene>
<dbReference type="AlphaFoldDB" id="A0A368VMV6"/>
<comment type="caution">
    <text evidence="3">The sequence shown here is derived from an EMBL/GenBank/DDBJ whole genome shotgun (WGS) entry which is preliminary data.</text>
</comment>
<name>A0A368VMV6_9ACTN</name>
<protein>
    <submittedName>
        <fullName evidence="3">Uncharacterized protein DUF5134</fullName>
    </submittedName>
</protein>
<feature type="transmembrane region" description="Helical" evidence="2">
    <location>
        <begin position="70"/>
        <end position="93"/>
    </location>
</feature>